<keyword evidence="1" id="KW-0812">Transmembrane</keyword>
<name>A0A433ZZG2_9FLAO</name>
<evidence type="ECO:0000313" key="2">
    <source>
        <dbReference type="EMBL" id="RUT67518.1"/>
    </source>
</evidence>
<organism evidence="2 3">
    <name type="scientific">Flavobacterium cupreum</name>
    <dbReference type="NCBI Taxonomy" id="2133766"/>
    <lineage>
        <taxon>Bacteria</taxon>
        <taxon>Pseudomonadati</taxon>
        <taxon>Bacteroidota</taxon>
        <taxon>Flavobacteriia</taxon>
        <taxon>Flavobacteriales</taxon>
        <taxon>Flavobacteriaceae</taxon>
        <taxon>Flavobacterium</taxon>
    </lineage>
</organism>
<comment type="caution">
    <text evidence="2">The sequence shown here is derived from an EMBL/GenBank/DDBJ whole genome shotgun (WGS) entry which is preliminary data.</text>
</comment>
<reference evidence="3" key="1">
    <citation type="journal article" date="2019" name="Syst. Appl. Microbiol.">
        <title>Flavobacterium circumlabens sp. nov. and Flavobacterium cupreum sp. nov., two psychrotrophic species isolated from Antarctic environmental samples.</title>
        <authorList>
            <person name="Kralova S."/>
            <person name="Busse H.-J."/>
            <person name="Svec P."/>
            <person name="Maslanova I."/>
            <person name="Stankova E."/>
            <person name="Bartak M."/>
            <person name="Sedlacek I."/>
        </authorList>
    </citation>
    <scope>NUCLEOTIDE SEQUENCE [LARGE SCALE GENOMIC DNA]</scope>
    <source>
        <strain evidence="3">CCM 8825</strain>
    </source>
</reference>
<keyword evidence="1" id="KW-0472">Membrane</keyword>
<accession>A0A433ZZG2</accession>
<evidence type="ECO:0000313" key="3">
    <source>
        <dbReference type="Proteomes" id="UP000288102"/>
    </source>
</evidence>
<feature type="transmembrane region" description="Helical" evidence="1">
    <location>
        <begin position="20"/>
        <end position="43"/>
    </location>
</feature>
<sequence>MSAVWTIAVFTLREAIGSRFPWLVMLAAAAALGLASFAGALALTESEHITLA</sequence>
<dbReference type="EMBL" id="QWDM01000240">
    <property type="protein sequence ID" value="RUT67518.1"/>
    <property type="molecule type" value="Genomic_DNA"/>
</dbReference>
<gene>
    <name evidence="2" type="ORF">D0817_26020</name>
</gene>
<dbReference type="Proteomes" id="UP000288102">
    <property type="component" value="Unassembled WGS sequence"/>
</dbReference>
<evidence type="ECO:0000256" key="1">
    <source>
        <dbReference type="SAM" id="Phobius"/>
    </source>
</evidence>
<protein>
    <submittedName>
        <fullName evidence="2">ABC transporter permease</fullName>
    </submittedName>
</protein>
<keyword evidence="1" id="KW-1133">Transmembrane helix</keyword>
<dbReference type="AlphaFoldDB" id="A0A433ZZG2"/>
<keyword evidence="3" id="KW-1185">Reference proteome</keyword>
<proteinExistence type="predicted"/>
<feature type="non-terminal residue" evidence="2">
    <location>
        <position position="52"/>
    </location>
</feature>